<dbReference type="PANTHER" id="PTHR30472:SF23">
    <property type="entry name" value="IRON-UPTAKE SYSTEM PERMEASE PROTEIN FEUC"/>
    <property type="match status" value="1"/>
</dbReference>
<keyword evidence="5 8" id="KW-0812">Transmembrane</keyword>
<protein>
    <submittedName>
        <fullName evidence="9">FecCD family ABC transporter permease</fullName>
    </submittedName>
</protein>
<evidence type="ECO:0000256" key="8">
    <source>
        <dbReference type="SAM" id="Phobius"/>
    </source>
</evidence>
<evidence type="ECO:0000256" key="1">
    <source>
        <dbReference type="ARBA" id="ARBA00004651"/>
    </source>
</evidence>
<evidence type="ECO:0000256" key="5">
    <source>
        <dbReference type="ARBA" id="ARBA00022692"/>
    </source>
</evidence>
<comment type="subcellular location">
    <subcellularLocation>
        <location evidence="1">Cell membrane</location>
        <topology evidence="1">Multi-pass membrane protein</topology>
    </subcellularLocation>
</comment>
<feature type="transmembrane region" description="Helical" evidence="8">
    <location>
        <begin position="82"/>
        <end position="103"/>
    </location>
</feature>
<feature type="transmembrane region" description="Helical" evidence="8">
    <location>
        <begin position="236"/>
        <end position="262"/>
    </location>
</feature>
<keyword evidence="4" id="KW-1003">Cell membrane</keyword>
<reference evidence="10" key="1">
    <citation type="journal article" date="2019" name="Int. J. Syst. Evol. Microbiol.">
        <title>The Global Catalogue of Microorganisms (GCM) 10K type strain sequencing project: providing services to taxonomists for standard genome sequencing and annotation.</title>
        <authorList>
            <consortium name="The Broad Institute Genomics Platform"/>
            <consortium name="The Broad Institute Genome Sequencing Center for Infectious Disease"/>
            <person name="Wu L."/>
            <person name="Ma J."/>
        </authorList>
    </citation>
    <scope>NUCLEOTIDE SEQUENCE [LARGE SCALE GENOMIC DNA]</scope>
    <source>
        <strain evidence="10">TISTR 1827</strain>
    </source>
</reference>
<evidence type="ECO:0000256" key="2">
    <source>
        <dbReference type="ARBA" id="ARBA00007935"/>
    </source>
</evidence>
<feature type="transmembrane region" description="Helical" evidence="8">
    <location>
        <begin position="277"/>
        <end position="296"/>
    </location>
</feature>
<feature type="transmembrane region" description="Helical" evidence="8">
    <location>
        <begin position="50"/>
        <end position="70"/>
    </location>
</feature>
<dbReference type="RefSeq" id="WP_379272866.1">
    <property type="nucleotide sequence ID" value="NZ_JBHUGT010000013.1"/>
</dbReference>
<keyword evidence="7 8" id="KW-0472">Membrane</keyword>
<organism evidence="9 10">
    <name type="scientific">Paenibacillus thailandensis</name>
    <dbReference type="NCBI Taxonomy" id="393250"/>
    <lineage>
        <taxon>Bacteria</taxon>
        <taxon>Bacillati</taxon>
        <taxon>Bacillota</taxon>
        <taxon>Bacilli</taxon>
        <taxon>Bacillales</taxon>
        <taxon>Paenibacillaceae</taxon>
        <taxon>Paenibacillus</taxon>
    </lineage>
</organism>
<proteinExistence type="inferred from homology"/>
<dbReference type="Pfam" id="PF01032">
    <property type="entry name" value="FecCD"/>
    <property type="match status" value="1"/>
</dbReference>
<evidence type="ECO:0000256" key="6">
    <source>
        <dbReference type="ARBA" id="ARBA00022989"/>
    </source>
</evidence>
<dbReference type="InterPro" id="IPR000522">
    <property type="entry name" value="ABC_transptr_permease_BtuC"/>
</dbReference>
<evidence type="ECO:0000313" key="9">
    <source>
        <dbReference type="EMBL" id="MFD2660693.1"/>
    </source>
</evidence>
<keyword evidence="3" id="KW-0813">Transport</keyword>
<feature type="transmembrane region" description="Helical" evidence="8">
    <location>
        <begin position="303"/>
        <end position="324"/>
    </location>
</feature>
<evidence type="ECO:0000256" key="7">
    <source>
        <dbReference type="ARBA" id="ARBA00023136"/>
    </source>
</evidence>
<feature type="transmembrane region" description="Helical" evidence="8">
    <location>
        <begin position="109"/>
        <end position="134"/>
    </location>
</feature>
<dbReference type="CDD" id="cd06550">
    <property type="entry name" value="TM_ABC_iron-siderophores_like"/>
    <property type="match status" value="1"/>
</dbReference>
<dbReference type="EMBL" id="JBHUMY010000011">
    <property type="protein sequence ID" value="MFD2660693.1"/>
    <property type="molecule type" value="Genomic_DNA"/>
</dbReference>
<dbReference type="SUPFAM" id="SSF81345">
    <property type="entry name" value="ABC transporter involved in vitamin B12 uptake, BtuC"/>
    <property type="match status" value="1"/>
</dbReference>
<keyword evidence="10" id="KW-1185">Reference proteome</keyword>
<name>A0ABW5QWS9_9BACL</name>
<sequence>MLSCIAIILAAVYVSLTNGTFDMSVAEVVKTLLRIEPDPDHDLVVFEFRLPRIVLGAAVGYALGIAGAVIQGVTRNGLADPGILGINAGAGTAVVLFMFLFQGSLHTTGWAAVMTMPMFGLAGGLAALAAIYRFARKDGRLDPQRFVLVGIAVTSGFGAVTLFVSLKMSPQDYESAAVWLAGSIYGADWKLVAATLPWMLVLPPVIWRSAKALDVFQLGEDSATGRGAQVEKEKKLLLLCSAGLVAASVAVSGSVAFVGLIAPHMARRLVGLSHRSIIPASGLIGIAMVVIGDWIGRTAFAPAQLAVGIVISIIGVPYFVYLLMRSRT</sequence>
<gene>
    <name evidence="9" type="ORF">ACFSW5_10600</name>
</gene>
<keyword evidence="6 8" id="KW-1133">Transmembrane helix</keyword>
<accession>A0ABW5QWS9</accession>
<feature type="transmembrane region" description="Helical" evidence="8">
    <location>
        <begin position="146"/>
        <end position="166"/>
    </location>
</feature>
<dbReference type="InterPro" id="IPR037294">
    <property type="entry name" value="ABC_BtuC-like"/>
</dbReference>
<dbReference type="Gene3D" id="1.10.3470.10">
    <property type="entry name" value="ABC transporter involved in vitamin B12 uptake, BtuC"/>
    <property type="match status" value="1"/>
</dbReference>
<comment type="caution">
    <text evidence="9">The sequence shown here is derived from an EMBL/GenBank/DDBJ whole genome shotgun (WGS) entry which is preliminary data.</text>
</comment>
<dbReference type="PANTHER" id="PTHR30472">
    <property type="entry name" value="FERRIC ENTEROBACTIN TRANSPORT SYSTEM PERMEASE PROTEIN"/>
    <property type="match status" value="1"/>
</dbReference>
<evidence type="ECO:0000313" key="10">
    <source>
        <dbReference type="Proteomes" id="UP001597493"/>
    </source>
</evidence>
<dbReference type="Proteomes" id="UP001597493">
    <property type="component" value="Unassembled WGS sequence"/>
</dbReference>
<evidence type="ECO:0000256" key="3">
    <source>
        <dbReference type="ARBA" id="ARBA00022448"/>
    </source>
</evidence>
<comment type="similarity">
    <text evidence="2">Belongs to the binding-protein-dependent transport system permease family. FecCD subfamily.</text>
</comment>
<evidence type="ECO:0000256" key="4">
    <source>
        <dbReference type="ARBA" id="ARBA00022475"/>
    </source>
</evidence>